<dbReference type="Proteomes" id="UP000318453">
    <property type="component" value="Chromosome"/>
</dbReference>
<dbReference type="Pfam" id="PF21828">
    <property type="entry name" value="DUF6888"/>
    <property type="match status" value="1"/>
</dbReference>
<dbReference type="EMBL" id="CP042326">
    <property type="protein sequence ID" value="QDZ41013.1"/>
    <property type="molecule type" value="Genomic_DNA"/>
</dbReference>
<organism evidence="2 3">
    <name type="scientific">Euhalothece natronophila Z-M001</name>
    <dbReference type="NCBI Taxonomy" id="522448"/>
    <lineage>
        <taxon>Bacteria</taxon>
        <taxon>Bacillati</taxon>
        <taxon>Cyanobacteriota</taxon>
        <taxon>Cyanophyceae</taxon>
        <taxon>Oscillatoriophycideae</taxon>
        <taxon>Chroococcales</taxon>
        <taxon>Halothecacae</taxon>
        <taxon>Halothece cluster</taxon>
        <taxon>Euhalothece</taxon>
    </lineage>
</organism>
<keyword evidence="3" id="KW-1185">Reference proteome</keyword>
<dbReference type="AlphaFoldDB" id="A0A5B8NNZ8"/>
<dbReference type="RefSeq" id="WP_146296852.1">
    <property type="nucleotide sequence ID" value="NZ_CP042326.1"/>
</dbReference>
<dbReference type="KEGG" id="enn:FRE64_14330"/>
<evidence type="ECO:0000313" key="3">
    <source>
        <dbReference type="Proteomes" id="UP000318453"/>
    </source>
</evidence>
<gene>
    <name evidence="2" type="ORF">FRE64_14330</name>
</gene>
<dbReference type="OrthoDB" id="535637at2"/>
<reference evidence="2" key="1">
    <citation type="submission" date="2019-08" db="EMBL/GenBank/DDBJ databases">
        <title>Carotenoids and Carotenoid Binding Proteins in the Halophilic Cyanobacterium Euhalothece sp. ZM00.</title>
        <authorList>
            <person name="Cho S.M."/>
            <person name="Song J.Y."/>
            <person name="Park Y.-I."/>
        </authorList>
    </citation>
    <scope>NUCLEOTIDE SEQUENCE [LARGE SCALE GENOMIC DNA]</scope>
    <source>
        <strain evidence="2">Z-M001</strain>
    </source>
</reference>
<name>A0A5B8NNZ8_9CHRO</name>
<accession>A0A5B8NNZ8</accession>
<feature type="domain" description="DUF6888" evidence="1">
    <location>
        <begin position="1"/>
        <end position="58"/>
    </location>
</feature>
<evidence type="ECO:0000259" key="1">
    <source>
        <dbReference type="Pfam" id="PF21828"/>
    </source>
</evidence>
<sequence length="61" mass="6963">MVTNEQALTSVAISQNLTTTLCSIELFRFDETRKIIYILAVTSLDEELEIIIDEFGELDRP</sequence>
<evidence type="ECO:0000313" key="2">
    <source>
        <dbReference type="EMBL" id="QDZ41013.1"/>
    </source>
</evidence>
<protein>
    <recommendedName>
        <fullName evidence="1">DUF6888 domain-containing protein</fullName>
    </recommendedName>
</protein>
<dbReference type="InterPro" id="IPR054181">
    <property type="entry name" value="DUF6888"/>
</dbReference>
<proteinExistence type="predicted"/>